<evidence type="ECO:0000313" key="1">
    <source>
        <dbReference type="EMBL" id="KIM53617.1"/>
    </source>
</evidence>
<feature type="non-terminal residue" evidence="1">
    <location>
        <position position="269"/>
    </location>
</feature>
<evidence type="ECO:0000313" key="2">
    <source>
        <dbReference type="Proteomes" id="UP000053989"/>
    </source>
</evidence>
<organism evidence="1 2">
    <name type="scientific">Scleroderma citrinum Foug A</name>
    <dbReference type="NCBI Taxonomy" id="1036808"/>
    <lineage>
        <taxon>Eukaryota</taxon>
        <taxon>Fungi</taxon>
        <taxon>Dikarya</taxon>
        <taxon>Basidiomycota</taxon>
        <taxon>Agaricomycotina</taxon>
        <taxon>Agaricomycetes</taxon>
        <taxon>Agaricomycetidae</taxon>
        <taxon>Boletales</taxon>
        <taxon>Sclerodermatineae</taxon>
        <taxon>Sclerodermataceae</taxon>
        <taxon>Scleroderma</taxon>
    </lineage>
</organism>
<protein>
    <submittedName>
        <fullName evidence="1">Uncharacterized protein</fullName>
    </submittedName>
</protein>
<keyword evidence="2" id="KW-1185">Reference proteome</keyword>
<reference evidence="1 2" key="1">
    <citation type="submission" date="2014-04" db="EMBL/GenBank/DDBJ databases">
        <authorList>
            <consortium name="DOE Joint Genome Institute"/>
            <person name="Kuo A."/>
            <person name="Kohler A."/>
            <person name="Nagy L.G."/>
            <person name="Floudas D."/>
            <person name="Copeland A."/>
            <person name="Barry K.W."/>
            <person name="Cichocki N."/>
            <person name="Veneault-Fourrey C."/>
            <person name="LaButti K."/>
            <person name="Lindquist E.A."/>
            <person name="Lipzen A."/>
            <person name="Lundell T."/>
            <person name="Morin E."/>
            <person name="Murat C."/>
            <person name="Sun H."/>
            <person name="Tunlid A."/>
            <person name="Henrissat B."/>
            <person name="Grigoriev I.V."/>
            <person name="Hibbett D.S."/>
            <person name="Martin F."/>
            <person name="Nordberg H.P."/>
            <person name="Cantor M.N."/>
            <person name="Hua S.X."/>
        </authorList>
    </citation>
    <scope>NUCLEOTIDE SEQUENCE [LARGE SCALE GENOMIC DNA]</scope>
    <source>
        <strain evidence="1 2">Foug A</strain>
    </source>
</reference>
<dbReference type="InParanoid" id="A0A0C2ZLY1"/>
<dbReference type="OrthoDB" id="2418900at2759"/>
<dbReference type="InterPro" id="IPR041078">
    <property type="entry name" value="Plavaka"/>
</dbReference>
<dbReference type="HOGENOM" id="CLU_006344_5_0_1"/>
<proteinExistence type="predicted"/>
<dbReference type="Pfam" id="PF18759">
    <property type="entry name" value="Plavaka"/>
    <property type="match status" value="1"/>
</dbReference>
<dbReference type="AlphaFoldDB" id="A0A0C2ZLY1"/>
<accession>A0A0C2ZLY1</accession>
<feature type="non-terminal residue" evidence="1">
    <location>
        <position position="1"/>
    </location>
</feature>
<reference evidence="2" key="2">
    <citation type="submission" date="2015-01" db="EMBL/GenBank/DDBJ databases">
        <title>Evolutionary Origins and Diversification of the Mycorrhizal Mutualists.</title>
        <authorList>
            <consortium name="DOE Joint Genome Institute"/>
            <consortium name="Mycorrhizal Genomics Consortium"/>
            <person name="Kohler A."/>
            <person name="Kuo A."/>
            <person name="Nagy L.G."/>
            <person name="Floudas D."/>
            <person name="Copeland A."/>
            <person name="Barry K.W."/>
            <person name="Cichocki N."/>
            <person name="Veneault-Fourrey C."/>
            <person name="LaButti K."/>
            <person name="Lindquist E.A."/>
            <person name="Lipzen A."/>
            <person name="Lundell T."/>
            <person name="Morin E."/>
            <person name="Murat C."/>
            <person name="Riley R."/>
            <person name="Ohm R."/>
            <person name="Sun H."/>
            <person name="Tunlid A."/>
            <person name="Henrissat B."/>
            <person name="Grigoriev I.V."/>
            <person name="Hibbett D.S."/>
            <person name="Martin F."/>
        </authorList>
    </citation>
    <scope>NUCLEOTIDE SEQUENCE [LARGE SCALE GENOMIC DNA]</scope>
    <source>
        <strain evidence="2">Foug A</strain>
    </source>
</reference>
<sequence length="269" mass="31491">CPSCQRTLRTGKGLRLHLVFSTRCQGYRRNKLKELKLDCHHISEDKEVIVDDAQTLKELVPPNQDREVSPGVVVEDFHDRLFDFIPQDTSTRVQDLEIQEDVEEDTRVEEDIYPAAARILCTNETLHERWNEVFGSEGSDEKFAPFRSEMDWRFVEWTIKSGMGHKQLDHLLGIPGLVDNVRLSYSNTRSLHRFIEEVPPHAKWKSHRLSFRDTPEEKDVLHYRSPLEAIKALLGDPALAEHIVYKPKRIFTNASKEKRVYNEMWTGRW</sequence>
<dbReference type="Proteomes" id="UP000053989">
    <property type="component" value="Unassembled WGS sequence"/>
</dbReference>
<name>A0A0C2ZLY1_9AGAM</name>
<gene>
    <name evidence="1" type="ORF">SCLCIDRAFT_93723</name>
</gene>
<dbReference type="EMBL" id="KN822175">
    <property type="protein sequence ID" value="KIM53617.1"/>
    <property type="molecule type" value="Genomic_DNA"/>
</dbReference>